<dbReference type="PROSITE" id="PS50172">
    <property type="entry name" value="BRCT"/>
    <property type="match status" value="3"/>
</dbReference>
<dbReference type="Pfam" id="PF16589">
    <property type="entry name" value="BRCT_2"/>
    <property type="match status" value="1"/>
</dbReference>
<dbReference type="SUPFAM" id="SSF52113">
    <property type="entry name" value="BRCT domain"/>
    <property type="match status" value="3"/>
</dbReference>
<evidence type="ECO:0000256" key="1">
    <source>
        <dbReference type="SAM" id="Coils"/>
    </source>
</evidence>
<dbReference type="CDD" id="cd17751">
    <property type="entry name" value="BRCT_microcephalin_rpt3"/>
    <property type="match status" value="1"/>
</dbReference>
<dbReference type="AlphaFoldDB" id="A0A8C4QQW9"/>
<organism evidence="3 4">
    <name type="scientific">Eptatretus burgeri</name>
    <name type="common">Inshore hagfish</name>
    <dbReference type="NCBI Taxonomy" id="7764"/>
    <lineage>
        <taxon>Eukaryota</taxon>
        <taxon>Metazoa</taxon>
        <taxon>Chordata</taxon>
        <taxon>Craniata</taxon>
        <taxon>Vertebrata</taxon>
        <taxon>Cyclostomata</taxon>
        <taxon>Myxini</taxon>
        <taxon>Myxiniformes</taxon>
        <taxon>Myxinidae</taxon>
        <taxon>Eptatretinae</taxon>
        <taxon>Eptatretus</taxon>
    </lineage>
</organism>
<dbReference type="InterPro" id="IPR022047">
    <property type="entry name" value="Microcephalin-like"/>
</dbReference>
<dbReference type="CDD" id="cd17716">
    <property type="entry name" value="BRCT_microcephalin_rpt1"/>
    <property type="match status" value="1"/>
</dbReference>
<dbReference type="GO" id="GO:0000278">
    <property type="term" value="P:mitotic cell cycle"/>
    <property type="evidence" value="ECO:0007669"/>
    <property type="project" value="TreeGrafter"/>
</dbReference>
<dbReference type="Ensembl" id="ENSEBUT00000018705.1">
    <property type="protein sequence ID" value="ENSEBUP00000018129.1"/>
    <property type="gene ID" value="ENSEBUG00000011321.1"/>
</dbReference>
<evidence type="ECO:0000313" key="4">
    <source>
        <dbReference type="Proteomes" id="UP000694388"/>
    </source>
</evidence>
<name>A0A8C4QQW9_EPTBU</name>
<dbReference type="PANTHER" id="PTHR14625:SF3">
    <property type="entry name" value="MICROCEPHALIN"/>
    <property type="match status" value="1"/>
</dbReference>
<dbReference type="OMA" id="KPRSWRT"/>
<dbReference type="PANTHER" id="PTHR14625">
    <property type="entry name" value="MICROCEPHALIN"/>
    <property type="match status" value="1"/>
</dbReference>
<feature type="domain" description="BRCT" evidence="2">
    <location>
        <begin position="389"/>
        <end position="472"/>
    </location>
</feature>
<keyword evidence="1" id="KW-0175">Coiled coil</keyword>
<sequence length="482" mass="55326">MKESRHTQSLQVISTVRNEAEDQEKANPFKDVVAFVEVWCSRKKENYSRSFDAHLIQLGAKVSKTFNKNVTHVVFKDGYRSTWKKAENKQVKLVSVLWVDSCVKAGKFLDEALFPASFDDDMTLPSRRRRPVPEPLKMDEWLIANERRFQRELERRLKKLELQKVGEASRILGYGDDGYPIYRPRLMSSPAPKMANSLASCLQKITERHAFVSPSGENLAHYGPCSRKHRNSQELITSVEEKSTCEARNTVQNLSIADFVVHTKRPMRGTSARNNVIRKRPQVKIILVMTSMHSEQQVLVRKIVKHLGRCKIFDNVSNRTTHVVAGDHRRTLNVLRGIAQGCWILSVNWVLESEEAGCWIDEEPYEMKDSFPGARINRKRLYHSSTSPDITPLFSNEPAFYVCPNCNPPEEFLQDLIRAYGGRLCGSPRRVGICVGRSARNALRSDCRVLSERWVLDCITQYKVLPMDDYLHKRHLSSLGRP</sequence>
<dbReference type="CDD" id="cd17736">
    <property type="entry name" value="BRCT_microcephalin_rpt2"/>
    <property type="match status" value="1"/>
</dbReference>
<dbReference type="GeneTree" id="ENSGT00390000018842"/>
<accession>A0A8C4QQW9</accession>
<reference evidence="3" key="2">
    <citation type="submission" date="2025-09" db="UniProtKB">
        <authorList>
            <consortium name="Ensembl"/>
        </authorList>
    </citation>
    <scope>IDENTIFICATION</scope>
</reference>
<feature type="coiled-coil region" evidence="1">
    <location>
        <begin position="143"/>
        <end position="170"/>
    </location>
</feature>
<proteinExistence type="predicted"/>
<keyword evidence="4" id="KW-1185">Reference proteome</keyword>
<protein>
    <submittedName>
        <fullName evidence="3">Microcephalin 1</fullName>
    </submittedName>
</protein>
<evidence type="ECO:0000259" key="2">
    <source>
        <dbReference type="PROSITE" id="PS50172"/>
    </source>
</evidence>
<dbReference type="InterPro" id="IPR036420">
    <property type="entry name" value="BRCT_dom_sf"/>
</dbReference>
<dbReference type="InterPro" id="IPR001357">
    <property type="entry name" value="BRCT_dom"/>
</dbReference>
<dbReference type="Pfam" id="PF12738">
    <property type="entry name" value="PTCB-BRCT"/>
    <property type="match status" value="1"/>
</dbReference>
<evidence type="ECO:0000313" key="3">
    <source>
        <dbReference type="Ensembl" id="ENSEBUP00000018129.1"/>
    </source>
</evidence>
<dbReference type="Pfam" id="PF00533">
    <property type="entry name" value="BRCT"/>
    <property type="match status" value="1"/>
</dbReference>
<dbReference type="SMART" id="SM00292">
    <property type="entry name" value="BRCT"/>
    <property type="match status" value="3"/>
</dbReference>
<dbReference type="Proteomes" id="UP000694388">
    <property type="component" value="Unplaced"/>
</dbReference>
<feature type="domain" description="BRCT" evidence="2">
    <location>
        <begin position="24"/>
        <end position="116"/>
    </location>
</feature>
<feature type="domain" description="BRCT" evidence="2">
    <location>
        <begin position="286"/>
        <end position="367"/>
    </location>
</feature>
<dbReference type="Gene3D" id="3.40.50.10190">
    <property type="entry name" value="BRCT domain"/>
    <property type="match status" value="3"/>
</dbReference>
<reference evidence="3" key="1">
    <citation type="submission" date="2025-08" db="UniProtKB">
        <authorList>
            <consortium name="Ensembl"/>
        </authorList>
    </citation>
    <scope>IDENTIFICATION</scope>
</reference>